<proteinExistence type="predicted"/>
<dbReference type="Pfam" id="PF14559">
    <property type="entry name" value="TPR_19"/>
    <property type="match status" value="1"/>
</dbReference>
<name>A0A7W2IC17_9BURK</name>
<protein>
    <submittedName>
        <fullName evidence="3">Tetratricopeptide repeat protein</fullName>
    </submittedName>
</protein>
<dbReference type="PANTHER" id="PTHR44998:SF1">
    <property type="entry name" value="UDP-N-ACETYLGLUCOSAMINE--PEPTIDE N-ACETYLGLUCOSAMINYLTRANSFERASE 110 KDA SUBUNIT"/>
    <property type="match status" value="1"/>
</dbReference>
<keyword evidence="4" id="KW-1185">Reference proteome</keyword>
<dbReference type="Proteomes" id="UP000534388">
    <property type="component" value="Unassembled WGS sequence"/>
</dbReference>
<dbReference type="PANTHER" id="PTHR44998">
    <property type="match status" value="1"/>
</dbReference>
<evidence type="ECO:0000256" key="1">
    <source>
        <dbReference type="PROSITE-ProRule" id="PRU00339"/>
    </source>
</evidence>
<keyword evidence="1" id="KW-0802">TPR repeat</keyword>
<dbReference type="InterPro" id="IPR011990">
    <property type="entry name" value="TPR-like_helical_dom_sf"/>
</dbReference>
<feature type="compositionally biased region" description="Low complexity" evidence="2">
    <location>
        <begin position="1"/>
        <end position="16"/>
    </location>
</feature>
<feature type="repeat" description="TPR" evidence="1">
    <location>
        <begin position="79"/>
        <end position="112"/>
    </location>
</feature>
<dbReference type="InterPro" id="IPR019734">
    <property type="entry name" value="TPR_rpt"/>
</dbReference>
<dbReference type="EMBL" id="JACEZT010000006">
    <property type="protein sequence ID" value="MBA5637753.1"/>
    <property type="molecule type" value="Genomic_DNA"/>
</dbReference>
<comment type="caution">
    <text evidence="3">The sequence shown here is derived from an EMBL/GenBank/DDBJ whole genome shotgun (WGS) entry which is preliminary data.</text>
</comment>
<dbReference type="Gene3D" id="1.25.40.10">
    <property type="entry name" value="Tetratricopeptide repeat domain"/>
    <property type="match status" value="2"/>
</dbReference>
<dbReference type="SUPFAM" id="SSF48452">
    <property type="entry name" value="TPR-like"/>
    <property type="match status" value="1"/>
</dbReference>
<accession>A0A7W2IC17</accession>
<gene>
    <name evidence="3" type="ORF">H3H37_11880</name>
</gene>
<dbReference type="RefSeq" id="WP_182162637.1">
    <property type="nucleotide sequence ID" value="NZ_JACEZT010000006.1"/>
</dbReference>
<dbReference type="SMART" id="SM00028">
    <property type="entry name" value="TPR"/>
    <property type="match status" value="4"/>
</dbReference>
<feature type="region of interest" description="Disordered" evidence="2">
    <location>
        <begin position="1"/>
        <end position="28"/>
    </location>
</feature>
<sequence length="240" mass="25462">GPAAGPGAAPGQPAPGLSGPDTLAPLAAPDSSDIRVARSHVPPQADPALEAGYLAFNSGDLARAQQQYALALRTDPNNRDALLGTAAVALRQRQEQQAAAIYSRLLDLDPNDGDALAGLMGLRQGDAAQAELRLKTVLTRTPDAAPVQFALGNLYARQGRWSEAQQAYFRAWSAAPGNADYAYNLAIGLDRLNQGKLALTYYQKALALAQDAPASFDRAALRQRLHQLSQLNQQVHPVQP</sequence>
<feature type="non-terminal residue" evidence="3">
    <location>
        <position position="1"/>
    </location>
</feature>
<reference evidence="3 4" key="1">
    <citation type="submission" date="2020-07" db="EMBL/GenBank/DDBJ databases">
        <title>Novel species isolated from subtropical streams in China.</title>
        <authorList>
            <person name="Lu H."/>
        </authorList>
    </citation>
    <scope>NUCLEOTIDE SEQUENCE [LARGE SCALE GENOMIC DNA]</scope>
    <source>
        <strain evidence="3 4">LX20W</strain>
    </source>
</reference>
<evidence type="ECO:0000256" key="2">
    <source>
        <dbReference type="SAM" id="MobiDB-lite"/>
    </source>
</evidence>
<dbReference type="AlphaFoldDB" id="A0A7W2IC17"/>
<dbReference type="Pfam" id="PF13432">
    <property type="entry name" value="TPR_16"/>
    <property type="match status" value="1"/>
</dbReference>
<feature type="repeat" description="TPR" evidence="1">
    <location>
        <begin position="45"/>
        <end position="78"/>
    </location>
</feature>
<dbReference type="PROSITE" id="PS50005">
    <property type="entry name" value="TPR"/>
    <property type="match status" value="3"/>
</dbReference>
<organism evidence="3 4">
    <name type="scientific">Rugamonas brunnea</name>
    <dbReference type="NCBI Taxonomy" id="2758569"/>
    <lineage>
        <taxon>Bacteria</taxon>
        <taxon>Pseudomonadati</taxon>
        <taxon>Pseudomonadota</taxon>
        <taxon>Betaproteobacteria</taxon>
        <taxon>Burkholderiales</taxon>
        <taxon>Oxalobacteraceae</taxon>
        <taxon>Telluria group</taxon>
        <taxon>Rugamonas</taxon>
    </lineage>
</organism>
<evidence type="ECO:0000313" key="3">
    <source>
        <dbReference type="EMBL" id="MBA5637753.1"/>
    </source>
</evidence>
<feature type="repeat" description="TPR" evidence="1">
    <location>
        <begin position="145"/>
        <end position="178"/>
    </location>
</feature>
<evidence type="ECO:0000313" key="4">
    <source>
        <dbReference type="Proteomes" id="UP000534388"/>
    </source>
</evidence>